<name>A0AA39NUF4_9AGAR</name>
<feature type="compositionally biased region" description="Low complexity" evidence="1">
    <location>
        <begin position="152"/>
        <end position="215"/>
    </location>
</feature>
<comment type="caution">
    <text evidence="3">The sequence shown here is derived from an EMBL/GenBank/DDBJ whole genome shotgun (WGS) entry which is preliminary data.</text>
</comment>
<evidence type="ECO:0000313" key="4">
    <source>
        <dbReference type="Proteomes" id="UP001175227"/>
    </source>
</evidence>
<proteinExistence type="predicted"/>
<protein>
    <recommendedName>
        <fullName evidence="5">WSC domain-containing protein</fullName>
    </recommendedName>
</protein>
<dbReference type="Proteomes" id="UP001175227">
    <property type="component" value="Unassembled WGS sequence"/>
</dbReference>
<feature type="chain" id="PRO_5041429467" description="WSC domain-containing protein" evidence="2">
    <location>
        <begin position="18"/>
        <end position="244"/>
    </location>
</feature>
<keyword evidence="2" id="KW-0732">Signal</keyword>
<organism evidence="3 4">
    <name type="scientific">Armillaria novae-zelandiae</name>
    <dbReference type="NCBI Taxonomy" id="153914"/>
    <lineage>
        <taxon>Eukaryota</taxon>
        <taxon>Fungi</taxon>
        <taxon>Dikarya</taxon>
        <taxon>Basidiomycota</taxon>
        <taxon>Agaricomycotina</taxon>
        <taxon>Agaricomycetes</taxon>
        <taxon>Agaricomycetidae</taxon>
        <taxon>Agaricales</taxon>
        <taxon>Marasmiineae</taxon>
        <taxon>Physalacriaceae</taxon>
        <taxon>Armillaria</taxon>
    </lineage>
</organism>
<keyword evidence="4" id="KW-1185">Reference proteome</keyword>
<evidence type="ECO:0000256" key="2">
    <source>
        <dbReference type="SAM" id="SignalP"/>
    </source>
</evidence>
<feature type="signal peptide" evidence="2">
    <location>
        <begin position="1"/>
        <end position="17"/>
    </location>
</feature>
<sequence>MRAIVLTGMIMPAYILAYVVEHITTMPPVPRQLPAGLSSAREYLSSCGYSCTDVIQSEYQSARLRVNPDDKYCNNYGNTPGEGGCYCGNYQNDGHAVSLLSSCIVNTCTKASQEVLDFIDVTGEFIPQVTGQLNLLCPNSINALAYTGDVQPPSSSTSITITSSSTTKPTSSSSSDSSSASPSPSSSSTASSTSTSTSTSTSSTSTGSPTSSPDSAPKKLVLMDSVYLATTLCGVIMAVTAYML</sequence>
<evidence type="ECO:0000313" key="3">
    <source>
        <dbReference type="EMBL" id="KAK0472081.1"/>
    </source>
</evidence>
<feature type="region of interest" description="Disordered" evidence="1">
    <location>
        <begin position="148"/>
        <end position="217"/>
    </location>
</feature>
<dbReference type="AlphaFoldDB" id="A0AA39NUF4"/>
<accession>A0AA39NUF4</accession>
<dbReference type="EMBL" id="JAUEPR010000044">
    <property type="protein sequence ID" value="KAK0472081.1"/>
    <property type="molecule type" value="Genomic_DNA"/>
</dbReference>
<gene>
    <name evidence="3" type="ORF">IW261DRAFT_825288</name>
</gene>
<evidence type="ECO:0008006" key="5">
    <source>
        <dbReference type="Google" id="ProtNLM"/>
    </source>
</evidence>
<evidence type="ECO:0000256" key="1">
    <source>
        <dbReference type="SAM" id="MobiDB-lite"/>
    </source>
</evidence>
<reference evidence="3" key="1">
    <citation type="submission" date="2023-06" db="EMBL/GenBank/DDBJ databases">
        <authorList>
            <consortium name="Lawrence Berkeley National Laboratory"/>
            <person name="Ahrendt S."/>
            <person name="Sahu N."/>
            <person name="Indic B."/>
            <person name="Wong-Bajracharya J."/>
            <person name="Merenyi Z."/>
            <person name="Ke H.-M."/>
            <person name="Monk M."/>
            <person name="Kocsube S."/>
            <person name="Drula E."/>
            <person name="Lipzen A."/>
            <person name="Balint B."/>
            <person name="Henrissat B."/>
            <person name="Andreopoulos B."/>
            <person name="Martin F.M."/>
            <person name="Harder C.B."/>
            <person name="Rigling D."/>
            <person name="Ford K.L."/>
            <person name="Foster G.D."/>
            <person name="Pangilinan J."/>
            <person name="Papanicolaou A."/>
            <person name="Barry K."/>
            <person name="LaButti K."/>
            <person name="Viragh M."/>
            <person name="Koriabine M."/>
            <person name="Yan M."/>
            <person name="Riley R."/>
            <person name="Champramary S."/>
            <person name="Plett K.L."/>
            <person name="Tsai I.J."/>
            <person name="Slot J."/>
            <person name="Sipos G."/>
            <person name="Plett J."/>
            <person name="Nagy L.G."/>
            <person name="Grigoriev I.V."/>
        </authorList>
    </citation>
    <scope>NUCLEOTIDE SEQUENCE</scope>
    <source>
        <strain evidence="3">ICMP 16352</strain>
    </source>
</reference>